<gene>
    <name evidence="1" type="ORF">PACLA_8A032126</name>
</gene>
<reference evidence="1" key="1">
    <citation type="submission" date="2020-04" db="EMBL/GenBank/DDBJ databases">
        <authorList>
            <person name="Alioto T."/>
            <person name="Alioto T."/>
            <person name="Gomez Garrido J."/>
        </authorList>
    </citation>
    <scope>NUCLEOTIDE SEQUENCE</scope>
    <source>
        <strain evidence="1">A484AB</strain>
    </source>
</reference>
<name>A0A6S7GBG2_PARCT</name>
<keyword evidence="2" id="KW-1185">Reference proteome</keyword>
<dbReference type="AlphaFoldDB" id="A0A6S7GBG2"/>
<accession>A0A6S7GBG2</accession>
<proteinExistence type="predicted"/>
<comment type="caution">
    <text evidence="1">The sequence shown here is derived from an EMBL/GenBank/DDBJ whole genome shotgun (WGS) entry which is preliminary data.</text>
</comment>
<dbReference type="EMBL" id="CACRXK020001028">
    <property type="protein sequence ID" value="CAB3986522.1"/>
    <property type="molecule type" value="Genomic_DNA"/>
</dbReference>
<sequence>SFSLNATIAVNGLINQGYLFIPRQIVKNESFVAFRLCRSARCVHDSRYCRRFS</sequence>
<evidence type="ECO:0000313" key="1">
    <source>
        <dbReference type="EMBL" id="CAB3986522.1"/>
    </source>
</evidence>
<protein>
    <submittedName>
        <fullName evidence="1">Uncharacterized protein</fullName>
    </submittedName>
</protein>
<dbReference type="Proteomes" id="UP001152795">
    <property type="component" value="Unassembled WGS sequence"/>
</dbReference>
<organism evidence="1 2">
    <name type="scientific">Paramuricea clavata</name>
    <name type="common">Red gorgonian</name>
    <name type="synonym">Violescent sea-whip</name>
    <dbReference type="NCBI Taxonomy" id="317549"/>
    <lineage>
        <taxon>Eukaryota</taxon>
        <taxon>Metazoa</taxon>
        <taxon>Cnidaria</taxon>
        <taxon>Anthozoa</taxon>
        <taxon>Octocorallia</taxon>
        <taxon>Malacalcyonacea</taxon>
        <taxon>Plexauridae</taxon>
        <taxon>Paramuricea</taxon>
    </lineage>
</organism>
<evidence type="ECO:0000313" key="2">
    <source>
        <dbReference type="Proteomes" id="UP001152795"/>
    </source>
</evidence>
<feature type="non-terminal residue" evidence="1">
    <location>
        <position position="1"/>
    </location>
</feature>